<dbReference type="EMBL" id="JBHFFA010000008">
    <property type="protein sequence ID" value="KAL2608697.1"/>
    <property type="molecule type" value="Genomic_DNA"/>
</dbReference>
<comment type="caution">
    <text evidence="3">The sequence shown here is derived from an EMBL/GenBank/DDBJ whole genome shotgun (WGS) entry which is preliminary data.</text>
</comment>
<gene>
    <name evidence="3" type="ORF">R1flu_027270</name>
</gene>
<feature type="region of interest" description="Disordered" evidence="1">
    <location>
        <begin position="233"/>
        <end position="272"/>
    </location>
</feature>
<organism evidence="3 4">
    <name type="scientific">Riccia fluitans</name>
    <dbReference type="NCBI Taxonomy" id="41844"/>
    <lineage>
        <taxon>Eukaryota</taxon>
        <taxon>Viridiplantae</taxon>
        <taxon>Streptophyta</taxon>
        <taxon>Embryophyta</taxon>
        <taxon>Marchantiophyta</taxon>
        <taxon>Marchantiopsida</taxon>
        <taxon>Marchantiidae</taxon>
        <taxon>Marchantiales</taxon>
        <taxon>Ricciaceae</taxon>
        <taxon>Riccia</taxon>
    </lineage>
</organism>
<sequence length="272" mass="31332">MFDLSLTIGILGENIDDKVFELLVKWLEQRAEMAVLALERGDTFLHLHVQGMLRIKTSNTRILKREIKEVIGLESNGPVSESMCLKALHKKGLHTIIGLIGYCLKDEGTPHFKSYTRNVTEEQKAEGRRMHNIYGASEYKHKLELTPANILGRALQFRKYRVKNPMSITFRWCIAEMIRSGQYIPGFRWLTTNKISKLRAERIWHACTSPECVEVPDIEAIFFGVESAARYFEKQEETEEQKARRASDADKDEDADHEDDEEADDQQAQMKA</sequence>
<dbReference type="InterPro" id="IPR054424">
    <property type="entry name" value="Replitron_HUH"/>
</dbReference>
<feature type="compositionally biased region" description="Acidic residues" evidence="1">
    <location>
        <begin position="250"/>
        <end position="265"/>
    </location>
</feature>
<dbReference type="AlphaFoldDB" id="A0ABD1XIB3"/>
<feature type="compositionally biased region" description="Basic and acidic residues" evidence="1">
    <location>
        <begin position="233"/>
        <end position="249"/>
    </location>
</feature>
<evidence type="ECO:0000256" key="1">
    <source>
        <dbReference type="SAM" id="MobiDB-lite"/>
    </source>
</evidence>
<evidence type="ECO:0000313" key="4">
    <source>
        <dbReference type="Proteomes" id="UP001605036"/>
    </source>
</evidence>
<dbReference type="Proteomes" id="UP001605036">
    <property type="component" value="Unassembled WGS sequence"/>
</dbReference>
<keyword evidence="4" id="KW-1185">Reference proteome</keyword>
<evidence type="ECO:0000259" key="2">
    <source>
        <dbReference type="Pfam" id="PF21859"/>
    </source>
</evidence>
<reference evidence="3 4" key="1">
    <citation type="submission" date="2024-09" db="EMBL/GenBank/DDBJ databases">
        <title>Chromosome-scale assembly of Riccia fluitans.</title>
        <authorList>
            <person name="Paukszto L."/>
            <person name="Sawicki J."/>
            <person name="Karawczyk K."/>
            <person name="Piernik-Szablinska J."/>
            <person name="Szczecinska M."/>
            <person name="Mazdziarz M."/>
        </authorList>
    </citation>
    <scope>NUCLEOTIDE SEQUENCE [LARGE SCALE GENOMIC DNA]</scope>
    <source>
        <strain evidence="3">Rf_01</strain>
        <tissue evidence="3">Aerial parts of the thallus</tissue>
    </source>
</reference>
<name>A0ABD1XIB3_9MARC</name>
<protein>
    <recommendedName>
        <fullName evidence="2">Replitron HUH endonuclease domain-containing protein</fullName>
    </recommendedName>
</protein>
<accession>A0ABD1XIB3</accession>
<evidence type="ECO:0000313" key="3">
    <source>
        <dbReference type="EMBL" id="KAL2608697.1"/>
    </source>
</evidence>
<feature type="domain" description="Replitron HUH endonuclease" evidence="2">
    <location>
        <begin position="7"/>
        <end position="129"/>
    </location>
</feature>
<proteinExistence type="predicted"/>
<dbReference type="Pfam" id="PF21859">
    <property type="entry name" value="Replitron_HUH"/>
    <property type="match status" value="1"/>
</dbReference>